<protein>
    <submittedName>
        <fullName evidence="4">TetR/AcrR family transcriptional regulator</fullName>
    </submittedName>
</protein>
<keyword evidence="5" id="KW-1185">Reference proteome</keyword>
<dbReference type="PANTHER" id="PTHR30055:SF146">
    <property type="entry name" value="HTH-TYPE TRANSCRIPTIONAL DUAL REGULATOR CECR"/>
    <property type="match status" value="1"/>
</dbReference>
<evidence type="ECO:0000313" key="5">
    <source>
        <dbReference type="Proteomes" id="UP001431010"/>
    </source>
</evidence>
<dbReference type="PROSITE" id="PS50977">
    <property type="entry name" value="HTH_TETR_2"/>
    <property type="match status" value="1"/>
</dbReference>
<evidence type="ECO:0000256" key="1">
    <source>
        <dbReference type="ARBA" id="ARBA00023125"/>
    </source>
</evidence>
<dbReference type="Proteomes" id="UP001431010">
    <property type="component" value="Chromosome"/>
</dbReference>
<dbReference type="Gene3D" id="1.10.10.60">
    <property type="entry name" value="Homeodomain-like"/>
    <property type="match status" value="1"/>
</dbReference>
<feature type="domain" description="HTH tetR-type" evidence="3">
    <location>
        <begin position="20"/>
        <end position="80"/>
    </location>
</feature>
<gene>
    <name evidence="4" type="ORF">LQG66_35655</name>
</gene>
<dbReference type="SUPFAM" id="SSF46689">
    <property type="entry name" value="Homeodomain-like"/>
    <property type="match status" value="1"/>
</dbReference>
<keyword evidence="1 2" id="KW-0238">DNA-binding</keyword>
<evidence type="ECO:0000256" key="2">
    <source>
        <dbReference type="PROSITE-ProRule" id="PRU00335"/>
    </source>
</evidence>
<organism evidence="4 5">
    <name type="scientific">Bradyrhizobium ontarionense</name>
    <dbReference type="NCBI Taxonomy" id="2898149"/>
    <lineage>
        <taxon>Bacteria</taxon>
        <taxon>Pseudomonadati</taxon>
        <taxon>Pseudomonadota</taxon>
        <taxon>Alphaproteobacteria</taxon>
        <taxon>Hyphomicrobiales</taxon>
        <taxon>Nitrobacteraceae</taxon>
        <taxon>Bradyrhizobium</taxon>
    </lineage>
</organism>
<accession>A0ABY3RBL3</accession>
<dbReference type="InterPro" id="IPR023772">
    <property type="entry name" value="DNA-bd_HTH_TetR-type_CS"/>
</dbReference>
<feature type="DNA-binding region" description="H-T-H motif" evidence="2">
    <location>
        <begin position="43"/>
        <end position="62"/>
    </location>
</feature>
<dbReference type="EMBL" id="CP088156">
    <property type="protein sequence ID" value="UFZ04463.1"/>
    <property type="molecule type" value="Genomic_DNA"/>
</dbReference>
<reference evidence="4" key="1">
    <citation type="journal article" date="2024" name="Antonie Van Leeuwenhoek">
        <title>Bradyrhizobium ontarionense sp. nov., a novel bacterial symbiont isolated from Aeschynomene indica (Indian jointvetch), harbours photosynthesis, nitrogen fixation and nitrous oxide (N2O) reductase genes.</title>
        <authorList>
            <person name="Bromfield E.S.P."/>
            <person name="Cloutier S."/>
        </authorList>
    </citation>
    <scope>NUCLEOTIDE SEQUENCE</scope>
    <source>
        <strain evidence="4">A19</strain>
    </source>
</reference>
<sequence>MVASKTARGKVGRPSLERAGEVEERILDAAKTVFLAHGFEGTSVDEIAQTARAGKPTIYARFPSKAALFAAVIGRQAARNTQYENLVPQGRTLRAKLISLGLTLIERAFSEEVVGLMRSVIAEGPRFPELTCEIQDSARQRATLNVGRILGELARTEGLAGKGAFAADRIEDTAKIFIDLVVFSVLFRGLLGEDIRALKKEAQAHVEKRVDFFLAATTCR</sequence>
<dbReference type="PRINTS" id="PR00455">
    <property type="entry name" value="HTHTETR"/>
</dbReference>
<evidence type="ECO:0000313" key="4">
    <source>
        <dbReference type="EMBL" id="UFZ04463.1"/>
    </source>
</evidence>
<name>A0ABY3RBL3_9BRAD</name>
<dbReference type="Pfam" id="PF00440">
    <property type="entry name" value="TetR_N"/>
    <property type="match status" value="1"/>
</dbReference>
<dbReference type="InterPro" id="IPR050109">
    <property type="entry name" value="HTH-type_TetR-like_transc_reg"/>
</dbReference>
<proteinExistence type="predicted"/>
<dbReference type="PANTHER" id="PTHR30055">
    <property type="entry name" value="HTH-TYPE TRANSCRIPTIONAL REGULATOR RUTR"/>
    <property type="match status" value="1"/>
</dbReference>
<dbReference type="InterPro" id="IPR039536">
    <property type="entry name" value="TetR_C_Proteobacteria"/>
</dbReference>
<dbReference type="InterPro" id="IPR001647">
    <property type="entry name" value="HTH_TetR"/>
</dbReference>
<dbReference type="RefSeq" id="WP_231320889.1">
    <property type="nucleotide sequence ID" value="NZ_CP088156.1"/>
</dbReference>
<dbReference type="InterPro" id="IPR009057">
    <property type="entry name" value="Homeodomain-like_sf"/>
</dbReference>
<dbReference type="Gene3D" id="1.10.357.10">
    <property type="entry name" value="Tetracycline Repressor, domain 2"/>
    <property type="match status" value="1"/>
</dbReference>
<dbReference type="Pfam" id="PF14246">
    <property type="entry name" value="TetR_C_7"/>
    <property type="match status" value="1"/>
</dbReference>
<dbReference type="PROSITE" id="PS01081">
    <property type="entry name" value="HTH_TETR_1"/>
    <property type="match status" value="1"/>
</dbReference>
<evidence type="ECO:0000259" key="3">
    <source>
        <dbReference type="PROSITE" id="PS50977"/>
    </source>
</evidence>